<dbReference type="PaxDb" id="5141-EFNCRP00000002263"/>
<dbReference type="InParanoid" id="Q7RUX1"/>
<dbReference type="AlphaFoldDB" id="Q7RUX1"/>
<organism evidence="2 3">
    <name type="scientific">Neurospora crassa (strain ATCC 24698 / 74-OR23-1A / CBS 708.71 / DSM 1257 / FGSC 987)</name>
    <dbReference type="NCBI Taxonomy" id="367110"/>
    <lineage>
        <taxon>Eukaryota</taxon>
        <taxon>Fungi</taxon>
        <taxon>Dikarya</taxon>
        <taxon>Ascomycota</taxon>
        <taxon>Pezizomycotina</taxon>
        <taxon>Sordariomycetes</taxon>
        <taxon>Sordariomycetidae</taxon>
        <taxon>Sordariales</taxon>
        <taxon>Sordariaceae</taxon>
        <taxon>Neurospora</taxon>
    </lineage>
</organism>
<dbReference type="HOGENOM" id="CLU_3143495_0_0_1"/>
<proteinExistence type="predicted"/>
<evidence type="ECO:0000256" key="1">
    <source>
        <dbReference type="SAM" id="MobiDB-lite"/>
    </source>
</evidence>
<accession>Q7RUX1</accession>
<sequence length="110" mass="12069">MTSQSDTSKSFNILEQLDGAAAGHDMTPSWDRRKSNSTFQSSAVDEAMAGRKAKPDRRPYEGQHELLELSSSGILCIKLYGRPEGRLRCEAGLEAPRSAPGRFYAAISSY</sequence>
<dbReference type="KEGG" id="ncr:NCU03014"/>
<dbReference type="GeneID" id="3881550"/>
<keyword evidence="3" id="KW-1185">Reference proteome</keyword>
<dbReference type="RefSeq" id="XP_965400.3">
    <property type="nucleotide sequence ID" value="XM_960307.3"/>
</dbReference>
<name>Q7RUX1_NEUCR</name>
<feature type="compositionally biased region" description="Polar residues" evidence="1">
    <location>
        <begin position="1"/>
        <end position="13"/>
    </location>
</feature>
<protein>
    <submittedName>
        <fullName evidence="2">Uncharacterized protein</fullName>
    </submittedName>
</protein>
<reference evidence="2 3" key="1">
    <citation type="journal article" date="2003" name="Nature">
        <title>The genome sequence of the filamentous fungus Neurospora crassa.</title>
        <authorList>
            <person name="Galagan J.E."/>
            <person name="Calvo S.E."/>
            <person name="Borkovich K.A."/>
            <person name="Selker E.U."/>
            <person name="Read N.D."/>
            <person name="Jaffe D."/>
            <person name="FitzHugh W."/>
            <person name="Ma L.J."/>
            <person name="Smirnov S."/>
            <person name="Purcell S."/>
            <person name="Rehman B."/>
            <person name="Elkins T."/>
            <person name="Engels R."/>
            <person name="Wang S."/>
            <person name="Nielsen C.B."/>
            <person name="Butler J."/>
            <person name="Endrizzi M."/>
            <person name="Qui D."/>
            <person name="Ianakiev P."/>
            <person name="Bell-Pedersen D."/>
            <person name="Nelson M.A."/>
            <person name="Werner-Washburne M."/>
            <person name="Selitrennikoff C.P."/>
            <person name="Kinsey J.A."/>
            <person name="Braun E.L."/>
            <person name="Zelter A."/>
            <person name="Schulte U."/>
            <person name="Kothe G.O."/>
            <person name="Jedd G."/>
            <person name="Mewes W."/>
            <person name="Staben C."/>
            <person name="Marcotte E."/>
            <person name="Greenberg D."/>
            <person name="Roy A."/>
            <person name="Foley K."/>
            <person name="Naylor J."/>
            <person name="Stange-Thomann N."/>
            <person name="Barrett R."/>
            <person name="Gnerre S."/>
            <person name="Kamal M."/>
            <person name="Kamvysselis M."/>
            <person name="Mauceli E."/>
            <person name="Bielke C."/>
            <person name="Rudd S."/>
            <person name="Frishman D."/>
            <person name="Krystofova S."/>
            <person name="Rasmussen C."/>
            <person name="Metzenberg R.L."/>
            <person name="Perkins D.D."/>
            <person name="Kroken S."/>
            <person name="Cogoni C."/>
            <person name="Macino G."/>
            <person name="Catcheside D."/>
            <person name="Li W."/>
            <person name="Pratt R.J."/>
            <person name="Osmani S.A."/>
            <person name="DeSouza C.P."/>
            <person name="Glass L."/>
            <person name="Orbach M.J."/>
            <person name="Berglund J.A."/>
            <person name="Voelker R."/>
            <person name="Yarden O."/>
            <person name="Plamann M."/>
            <person name="Seiler S."/>
            <person name="Dunlap J."/>
            <person name="Radford A."/>
            <person name="Aramayo R."/>
            <person name="Natvig D.O."/>
            <person name="Alex L.A."/>
            <person name="Mannhaupt G."/>
            <person name="Ebbole D.J."/>
            <person name="Freitag M."/>
            <person name="Paulsen I."/>
            <person name="Sachs M.S."/>
            <person name="Lander E.S."/>
            <person name="Nusbaum C."/>
            <person name="Birren B."/>
        </authorList>
    </citation>
    <scope>NUCLEOTIDE SEQUENCE [LARGE SCALE GENOMIC DNA]</scope>
    <source>
        <strain evidence="3">ATCC 24698 / 74-OR23-1A / CBS 708.71 / DSM 1257 / FGSC 987</strain>
    </source>
</reference>
<evidence type="ECO:0000313" key="2">
    <source>
        <dbReference type="EMBL" id="EAA36164.3"/>
    </source>
</evidence>
<evidence type="ECO:0000313" key="3">
    <source>
        <dbReference type="Proteomes" id="UP000001805"/>
    </source>
</evidence>
<dbReference type="EMBL" id="CM002236">
    <property type="protein sequence ID" value="EAA36164.3"/>
    <property type="molecule type" value="Genomic_DNA"/>
</dbReference>
<gene>
    <name evidence="2" type="ORF">NCU03014</name>
</gene>
<dbReference type="VEuPathDB" id="FungiDB:NCU03014"/>
<dbReference type="Proteomes" id="UP000001805">
    <property type="component" value="Chromosome 1, Linkage Group I"/>
</dbReference>
<feature type="region of interest" description="Disordered" evidence="1">
    <location>
        <begin position="1"/>
        <end position="59"/>
    </location>
</feature>